<keyword evidence="1" id="KW-1185">Reference proteome</keyword>
<evidence type="ECO:0000313" key="2">
    <source>
        <dbReference type="WBParaSite" id="ALUE_0000251201-mRNA-1"/>
    </source>
</evidence>
<reference evidence="2" key="1">
    <citation type="submission" date="2017-02" db="UniProtKB">
        <authorList>
            <consortium name="WormBaseParasite"/>
        </authorList>
    </citation>
    <scope>IDENTIFICATION</scope>
</reference>
<evidence type="ECO:0000313" key="1">
    <source>
        <dbReference type="Proteomes" id="UP000036681"/>
    </source>
</evidence>
<proteinExistence type="predicted"/>
<dbReference type="Proteomes" id="UP000036681">
    <property type="component" value="Unplaced"/>
</dbReference>
<protein>
    <submittedName>
        <fullName evidence="2">Pyrin domain-containing protein</fullName>
    </submittedName>
</protein>
<name>A0A0M3HLW7_ASCLU</name>
<organism evidence="1 2">
    <name type="scientific">Ascaris lumbricoides</name>
    <name type="common">Giant roundworm</name>
    <dbReference type="NCBI Taxonomy" id="6252"/>
    <lineage>
        <taxon>Eukaryota</taxon>
        <taxon>Metazoa</taxon>
        <taxon>Ecdysozoa</taxon>
        <taxon>Nematoda</taxon>
        <taxon>Chromadorea</taxon>
        <taxon>Rhabditida</taxon>
        <taxon>Spirurina</taxon>
        <taxon>Ascaridomorpha</taxon>
        <taxon>Ascaridoidea</taxon>
        <taxon>Ascarididae</taxon>
        <taxon>Ascaris</taxon>
    </lineage>
</organism>
<dbReference type="AlphaFoldDB" id="A0A0M3HLW7"/>
<accession>A0A0M3HLW7</accession>
<sequence>MHRNLSTEATESKQFAAFMRLMSPRLIRIRFKLEQEFISGLSSLDDPDQVSNQLAAIAVLKKYNLEELLDIFLQQKMVSSSSSRPSLSSHKKMIISCSKYYLVFRVYDENSSTTFIPVFVLFLVLKIAT</sequence>
<dbReference type="WBParaSite" id="ALUE_0000251201-mRNA-1">
    <property type="protein sequence ID" value="ALUE_0000251201-mRNA-1"/>
    <property type="gene ID" value="ALUE_0000251201"/>
</dbReference>